<name>A0A507C0G9_9FUNG</name>
<organism evidence="5 6">
    <name type="scientific">Synchytrium microbalum</name>
    <dbReference type="NCBI Taxonomy" id="1806994"/>
    <lineage>
        <taxon>Eukaryota</taxon>
        <taxon>Fungi</taxon>
        <taxon>Fungi incertae sedis</taxon>
        <taxon>Chytridiomycota</taxon>
        <taxon>Chytridiomycota incertae sedis</taxon>
        <taxon>Chytridiomycetes</taxon>
        <taxon>Synchytriales</taxon>
        <taxon>Synchytriaceae</taxon>
        <taxon>Synchytrium</taxon>
    </lineage>
</organism>
<dbReference type="CDD" id="cd22965">
    <property type="entry name" value="DD_DPY30_SDC1"/>
    <property type="match status" value="1"/>
</dbReference>
<dbReference type="InterPro" id="IPR007858">
    <property type="entry name" value="Dpy-30_motif"/>
</dbReference>
<proteinExistence type="inferred from homology"/>
<reference evidence="5 6" key="1">
    <citation type="journal article" date="2019" name="Sci. Rep.">
        <title>Comparative genomics of chytrid fungi reveal insights into the obligate biotrophic and pathogenic lifestyle of Synchytrium endobioticum.</title>
        <authorList>
            <person name="van de Vossenberg B.T.L.H."/>
            <person name="Warris S."/>
            <person name="Nguyen H.D.T."/>
            <person name="van Gent-Pelzer M.P.E."/>
            <person name="Joly D.L."/>
            <person name="van de Geest H.C."/>
            <person name="Bonants P.J.M."/>
            <person name="Smith D.S."/>
            <person name="Levesque C.A."/>
            <person name="van der Lee T.A.J."/>
        </authorList>
    </citation>
    <scope>NUCLEOTIDE SEQUENCE [LARGE SCALE GENOMIC DNA]</scope>
    <source>
        <strain evidence="5 6">JEL517</strain>
    </source>
</reference>
<evidence type="ECO:0000313" key="6">
    <source>
        <dbReference type="Proteomes" id="UP000319731"/>
    </source>
</evidence>
<gene>
    <name evidence="5" type="ORF">SmJEL517_g05545</name>
</gene>
<protein>
    <submittedName>
        <fullName evidence="5">Uncharacterized protein</fullName>
    </submittedName>
</protein>
<evidence type="ECO:0000256" key="2">
    <source>
        <dbReference type="ARBA" id="ARBA00010849"/>
    </source>
</evidence>
<dbReference type="EMBL" id="QEAO01000052">
    <property type="protein sequence ID" value="TPX31033.1"/>
    <property type="molecule type" value="Genomic_DNA"/>
</dbReference>
<evidence type="ECO:0000256" key="1">
    <source>
        <dbReference type="ARBA" id="ARBA00004123"/>
    </source>
</evidence>
<feature type="region of interest" description="Disordered" evidence="4">
    <location>
        <begin position="1"/>
        <end position="22"/>
    </location>
</feature>
<dbReference type="AlphaFoldDB" id="A0A507C0G9"/>
<comment type="caution">
    <text evidence="5">The sequence shown here is derived from an EMBL/GenBank/DDBJ whole genome shotgun (WGS) entry which is preliminary data.</text>
</comment>
<sequence length="94" mass="10635">MSQDNKEETALPPSSADEKMNKLRQLPKTIEEYLANSRATDPANIEKNNAPARVYLEDSVLPLLIEGLKALNRERPPNPSEWLGMYLVRNSRAD</sequence>
<dbReference type="GO" id="GO:0005634">
    <property type="term" value="C:nucleus"/>
    <property type="evidence" value="ECO:0007669"/>
    <property type="project" value="UniProtKB-SubCell"/>
</dbReference>
<dbReference type="Pfam" id="PF05186">
    <property type="entry name" value="Dpy-30"/>
    <property type="match status" value="1"/>
</dbReference>
<dbReference type="InterPro" id="IPR049629">
    <property type="entry name" value="DPY30_SDC1_DD"/>
</dbReference>
<comment type="similarity">
    <text evidence="2">Belongs to the dpy-30 family.</text>
</comment>
<dbReference type="RefSeq" id="XP_031022563.1">
    <property type="nucleotide sequence ID" value="XM_031171471.1"/>
</dbReference>
<keyword evidence="3" id="KW-0539">Nucleus</keyword>
<dbReference type="STRING" id="1806994.A0A507C0G9"/>
<evidence type="ECO:0000256" key="3">
    <source>
        <dbReference type="ARBA" id="ARBA00023242"/>
    </source>
</evidence>
<evidence type="ECO:0000313" key="5">
    <source>
        <dbReference type="EMBL" id="TPX31033.1"/>
    </source>
</evidence>
<keyword evidence="6" id="KW-1185">Reference proteome</keyword>
<dbReference type="OrthoDB" id="417678at2759"/>
<dbReference type="GeneID" id="42006768"/>
<dbReference type="Proteomes" id="UP000319731">
    <property type="component" value="Unassembled WGS sequence"/>
</dbReference>
<evidence type="ECO:0000256" key="4">
    <source>
        <dbReference type="SAM" id="MobiDB-lite"/>
    </source>
</evidence>
<comment type="subcellular location">
    <subcellularLocation>
        <location evidence="1">Nucleus</location>
    </subcellularLocation>
</comment>
<dbReference type="Gene3D" id="1.20.890.10">
    <property type="entry name" value="cAMP-dependent protein kinase regulatory subunit, dimerization-anchoring domain"/>
    <property type="match status" value="1"/>
</dbReference>
<accession>A0A507C0G9</accession>